<feature type="region of interest" description="Disordered" evidence="1">
    <location>
        <begin position="318"/>
        <end position="339"/>
    </location>
</feature>
<dbReference type="InterPro" id="IPR053221">
    <property type="entry name" value="Burnettramic_acid_biosynth"/>
</dbReference>
<organism evidence="2 3">
    <name type="scientific">Pochonia chlamydosporia 170</name>
    <dbReference type="NCBI Taxonomy" id="1380566"/>
    <lineage>
        <taxon>Eukaryota</taxon>
        <taxon>Fungi</taxon>
        <taxon>Dikarya</taxon>
        <taxon>Ascomycota</taxon>
        <taxon>Pezizomycotina</taxon>
        <taxon>Sordariomycetes</taxon>
        <taxon>Hypocreomycetidae</taxon>
        <taxon>Hypocreales</taxon>
        <taxon>Clavicipitaceae</taxon>
        <taxon>Pochonia</taxon>
    </lineage>
</organism>
<feature type="compositionally biased region" description="Basic and acidic residues" evidence="1">
    <location>
        <begin position="413"/>
        <end position="448"/>
    </location>
</feature>
<dbReference type="KEGG" id="pchm:VFPPC_02642"/>
<dbReference type="AlphaFoldDB" id="A0A179FWW4"/>
<dbReference type="Proteomes" id="UP000078397">
    <property type="component" value="Unassembled WGS sequence"/>
</dbReference>
<reference evidence="2 3" key="1">
    <citation type="journal article" date="2016" name="PLoS Pathog.">
        <title>Biosynthesis of antibiotic leucinostatins in bio-control fungus Purpureocillium lilacinum and their inhibition on phytophthora revealed by genome mining.</title>
        <authorList>
            <person name="Wang G."/>
            <person name="Liu Z."/>
            <person name="Lin R."/>
            <person name="Li E."/>
            <person name="Mao Z."/>
            <person name="Ling J."/>
            <person name="Yang Y."/>
            <person name="Yin W.B."/>
            <person name="Xie B."/>
        </authorList>
    </citation>
    <scope>NUCLEOTIDE SEQUENCE [LARGE SCALE GENOMIC DNA]</scope>
    <source>
        <strain evidence="2">170</strain>
    </source>
</reference>
<keyword evidence="3" id="KW-1185">Reference proteome</keyword>
<feature type="region of interest" description="Disordered" evidence="1">
    <location>
        <begin position="383"/>
        <end position="489"/>
    </location>
</feature>
<feature type="compositionally biased region" description="Basic and acidic residues" evidence="1">
    <location>
        <begin position="80"/>
        <end position="98"/>
    </location>
</feature>
<protein>
    <submittedName>
        <fullName evidence="2">FAD binding domain-containing protein</fullName>
    </submittedName>
</protein>
<sequence length="548" mass="60508">MSDPNHGPGPLEPVKRYLVKGLASGIGLASEGITSYKERKRLRKACLSPDSTSRSHTPTSPRSSDENRPTTRQLATPPLSDHEKDDDFKDEKLWKLDEAQDQLSPPPYTERATTPNGSRSTSPSVEVIEKFLQDYPAPEYETGVKLSQPVILPQKRPKTRSRGFIRAYAPSLGPCGISQDMFLDFITTFDTSTQSSPWLDAINLASIGLSFIPHFPMLVGIAIQVSISAAKDVQSRTRTNSFLDKANSQIFMPRGLYCLIMTYSPEDDNEAHHLPGTNVSSAIISKANSTGMQKFQNRFREASGHACEAEIPESAPLVFPGLGQDLTPEDVEESKNAKEKMKKAQKYITDYYDKRAQAKFAGKHAGSSLVKGPGVKFTSRFADPNHPAASGSFRSLITGGYITPPDMGSRSSGRMEERREDGRDEYSRGRDGDLYSRYGYGREEERYVNRPSSNAPAPHAPYGGQSRSHTPSMASRRSPRDQDLIRLGPVGLPTPGSLVKKALKKNILYMMVVNMPSDEELALAAEHLQQSRSKGINMSDFITHLRGH</sequence>
<accession>A0A179FWW4</accession>
<evidence type="ECO:0000256" key="1">
    <source>
        <dbReference type="SAM" id="MobiDB-lite"/>
    </source>
</evidence>
<feature type="compositionally biased region" description="Polar residues" evidence="1">
    <location>
        <begin position="465"/>
        <end position="475"/>
    </location>
</feature>
<evidence type="ECO:0000313" key="3">
    <source>
        <dbReference type="Proteomes" id="UP000078397"/>
    </source>
</evidence>
<dbReference type="OrthoDB" id="3433125at2759"/>
<dbReference type="GeneID" id="28846251"/>
<name>A0A179FWW4_METCM</name>
<dbReference type="PANTHER" id="PTHR38887:SF1">
    <property type="entry name" value="RAS MODIFICATION PROTEIN ERF4"/>
    <property type="match status" value="1"/>
</dbReference>
<dbReference type="PANTHER" id="PTHR38887">
    <property type="entry name" value="CHROMOSOME 21, WHOLE GENOME SHOTGUN SEQUENCE"/>
    <property type="match status" value="1"/>
</dbReference>
<evidence type="ECO:0000313" key="2">
    <source>
        <dbReference type="EMBL" id="OAQ70112.1"/>
    </source>
</evidence>
<feature type="compositionally biased region" description="Polar residues" evidence="1">
    <location>
        <begin position="111"/>
        <end position="123"/>
    </location>
</feature>
<feature type="region of interest" description="Disordered" evidence="1">
    <location>
        <begin position="28"/>
        <end position="123"/>
    </location>
</feature>
<comment type="caution">
    <text evidence="2">The sequence shown here is derived from an EMBL/GenBank/DDBJ whole genome shotgun (WGS) entry which is preliminary data.</text>
</comment>
<proteinExistence type="predicted"/>
<feature type="compositionally biased region" description="Low complexity" evidence="1">
    <location>
        <begin position="48"/>
        <end position="62"/>
    </location>
</feature>
<gene>
    <name evidence="2" type="ORF">VFPPC_02642</name>
</gene>
<dbReference type="RefSeq" id="XP_018146649.1">
    <property type="nucleotide sequence ID" value="XM_018282257.1"/>
</dbReference>
<dbReference type="EMBL" id="LSBJ02000002">
    <property type="protein sequence ID" value="OAQ70112.1"/>
    <property type="molecule type" value="Genomic_DNA"/>
</dbReference>